<feature type="domain" description="tRNA(Ile)-lysidine synthase substrate-binding" evidence="9">
    <location>
        <begin position="268"/>
        <end position="336"/>
    </location>
</feature>
<dbReference type="CDD" id="cd01992">
    <property type="entry name" value="TilS_N"/>
    <property type="match status" value="1"/>
</dbReference>
<evidence type="ECO:0000259" key="8">
    <source>
        <dbReference type="Pfam" id="PF01171"/>
    </source>
</evidence>
<dbReference type="InterPro" id="IPR011063">
    <property type="entry name" value="TilS/TtcA_N"/>
</dbReference>
<dbReference type="PANTHER" id="PTHR43033">
    <property type="entry name" value="TRNA(ILE)-LYSIDINE SYNTHASE-RELATED"/>
    <property type="match status" value="1"/>
</dbReference>
<evidence type="ECO:0000256" key="5">
    <source>
        <dbReference type="ARBA" id="ARBA00022840"/>
    </source>
</evidence>
<dbReference type="GO" id="GO:0006400">
    <property type="term" value="P:tRNA modification"/>
    <property type="evidence" value="ECO:0007669"/>
    <property type="project" value="UniProtKB-UniRule"/>
</dbReference>
<keyword evidence="5 7" id="KW-0067">ATP-binding</keyword>
<dbReference type="Gene3D" id="1.20.59.20">
    <property type="match status" value="1"/>
</dbReference>
<comment type="caution">
    <text evidence="10">The sequence shown here is derived from an EMBL/GenBank/DDBJ whole genome shotgun (WGS) entry which is preliminary data.</text>
</comment>
<dbReference type="InterPro" id="IPR012094">
    <property type="entry name" value="tRNA_Ile_lys_synt"/>
</dbReference>
<keyword evidence="11" id="KW-1185">Reference proteome</keyword>
<reference evidence="10 11" key="1">
    <citation type="submission" date="2018-06" db="EMBL/GenBank/DDBJ databases">
        <title>Genomic Encyclopedia of Type Strains, Phase IV (KMG-IV): sequencing the most valuable type-strain genomes for metagenomic binning, comparative biology and taxonomic classification.</title>
        <authorList>
            <person name="Goeker M."/>
        </authorList>
    </citation>
    <scope>NUCLEOTIDE SEQUENCE [LARGE SCALE GENOMIC DNA]</scope>
    <source>
        <strain evidence="10 11">DSM 25520</strain>
    </source>
</reference>
<sequence>MFNFPSGQEFGSAELIHAIARAVAQVSEPPGVLAVALSGGADSAMMAVHAAMYARRKALPLHFLHIHHGLQHAAEQWRARTHDLAHLLGVPCHSLRVQVGPTAGDGIEAAARDARYRGLAQLAGMVGARHVLLAHHRNDQAETVLLRLLRGAGPTGLAAMAPVAERDGLVYLRPWLDVERAAILEQAGVFYEQSGWQAVQDPTNNDDKYTRAAVRERLAPELDARWPGWRGNLARHARLSGEVAQVLDEVAAQDFQGLELQAGGRSFSLECWRRLSPARQALALRYWLSLAGLRMPTEARLNDIMRQLRGLHAQGHDRQMRVKHGDVFICCVRGRVLLDRARPPA</sequence>
<dbReference type="InterPro" id="IPR014729">
    <property type="entry name" value="Rossmann-like_a/b/a_fold"/>
</dbReference>
<dbReference type="SUPFAM" id="SSF52402">
    <property type="entry name" value="Adenine nucleotide alpha hydrolases-like"/>
    <property type="match status" value="1"/>
</dbReference>
<feature type="binding site" evidence="7">
    <location>
        <begin position="38"/>
        <end position="43"/>
    </location>
    <ligand>
        <name>ATP</name>
        <dbReference type="ChEBI" id="CHEBI:30616"/>
    </ligand>
</feature>
<feature type="domain" description="tRNA(Ile)-lysidine/2-thiocytidine synthase N-terminal" evidence="8">
    <location>
        <begin position="34"/>
        <end position="216"/>
    </location>
</feature>
<keyword evidence="1 7" id="KW-0963">Cytoplasm</keyword>
<gene>
    <name evidence="7" type="primary">tilS</name>
    <name evidence="10" type="ORF">DFR37_1124</name>
</gene>
<dbReference type="GO" id="GO:0032267">
    <property type="term" value="F:tRNA(Ile)-lysidine synthase activity"/>
    <property type="evidence" value="ECO:0007669"/>
    <property type="project" value="UniProtKB-EC"/>
</dbReference>
<comment type="subcellular location">
    <subcellularLocation>
        <location evidence="7">Cytoplasm</location>
    </subcellularLocation>
</comment>
<comment type="domain">
    <text evidence="7">The N-terminal region contains the highly conserved SGGXDS motif, predicted to be a P-loop motif involved in ATP binding.</text>
</comment>
<dbReference type="Gene3D" id="3.40.50.620">
    <property type="entry name" value="HUPs"/>
    <property type="match status" value="1"/>
</dbReference>
<protein>
    <recommendedName>
        <fullName evidence="7">tRNA(Ile)-lysidine synthase</fullName>
        <ecNumber evidence="7">6.3.4.19</ecNumber>
    </recommendedName>
    <alternativeName>
        <fullName evidence="7">tRNA(Ile)-2-lysyl-cytidine synthase</fullName>
    </alternativeName>
    <alternativeName>
        <fullName evidence="7">tRNA(Ile)-lysidine synthetase</fullName>
    </alternativeName>
</protein>
<evidence type="ECO:0000259" key="9">
    <source>
        <dbReference type="Pfam" id="PF09179"/>
    </source>
</evidence>
<dbReference type="EC" id="6.3.4.19" evidence="7"/>
<evidence type="ECO:0000313" key="11">
    <source>
        <dbReference type="Proteomes" id="UP000253628"/>
    </source>
</evidence>
<dbReference type="Proteomes" id="UP000253628">
    <property type="component" value="Unassembled WGS sequence"/>
</dbReference>
<comment type="catalytic activity">
    <reaction evidence="6 7">
        <text>cytidine(34) in tRNA(Ile2) + L-lysine + ATP = lysidine(34) in tRNA(Ile2) + AMP + diphosphate + H(+)</text>
        <dbReference type="Rhea" id="RHEA:43744"/>
        <dbReference type="Rhea" id="RHEA-COMP:10625"/>
        <dbReference type="Rhea" id="RHEA-COMP:10670"/>
        <dbReference type="ChEBI" id="CHEBI:15378"/>
        <dbReference type="ChEBI" id="CHEBI:30616"/>
        <dbReference type="ChEBI" id="CHEBI:32551"/>
        <dbReference type="ChEBI" id="CHEBI:33019"/>
        <dbReference type="ChEBI" id="CHEBI:82748"/>
        <dbReference type="ChEBI" id="CHEBI:83665"/>
        <dbReference type="ChEBI" id="CHEBI:456215"/>
        <dbReference type="EC" id="6.3.4.19"/>
    </reaction>
</comment>
<comment type="similarity">
    <text evidence="7">Belongs to the tRNA(Ile)-lysidine synthase family.</text>
</comment>
<dbReference type="Pfam" id="PF01171">
    <property type="entry name" value="ATP_bind_3"/>
    <property type="match status" value="1"/>
</dbReference>
<dbReference type="AlphaFoldDB" id="A0A366H5E8"/>
<evidence type="ECO:0000256" key="3">
    <source>
        <dbReference type="ARBA" id="ARBA00022694"/>
    </source>
</evidence>
<dbReference type="InterPro" id="IPR012795">
    <property type="entry name" value="tRNA_Ile_lys_synt_N"/>
</dbReference>
<dbReference type="GO" id="GO:0005524">
    <property type="term" value="F:ATP binding"/>
    <property type="evidence" value="ECO:0007669"/>
    <property type="project" value="UniProtKB-UniRule"/>
</dbReference>
<evidence type="ECO:0000313" key="10">
    <source>
        <dbReference type="EMBL" id="RBP36425.1"/>
    </source>
</evidence>
<dbReference type="HAMAP" id="MF_01161">
    <property type="entry name" value="tRNA_Ile_lys_synt"/>
    <property type="match status" value="1"/>
</dbReference>
<organism evidence="10 11">
    <name type="scientific">Eoetvoesiella caeni</name>
    <dbReference type="NCBI Taxonomy" id="645616"/>
    <lineage>
        <taxon>Bacteria</taxon>
        <taxon>Pseudomonadati</taxon>
        <taxon>Pseudomonadota</taxon>
        <taxon>Betaproteobacteria</taxon>
        <taxon>Burkholderiales</taxon>
        <taxon>Alcaligenaceae</taxon>
        <taxon>Eoetvoesiella</taxon>
    </lineage>
</organism>
<dbReference type="Pfam" id="PF09179">
    <property type="entry name" value="TilS"/>
    <property type="match status" value="1"/>
</dbReference>
<evidence type="ECO:0000256" key="6">
    <source>
        <dbReference type="ARBA" id="ARBA00048539"/>
    </source>
</evidence>
<name>A0A366H5E8_9BURK</name>
<evidence type="ECO:0000256" key="2">
    <source>
        <dbReference type="ARBA" id="ARBA00022598"/>
    </source>
</evidence>
<dbReference type="InterPro" id="IPR015262">
    <property type="entry name" value="tRNA_Ile_lys_synt_subst-bd"/>
</dbReference>
<dbReference type="SUPFAM" id="SSF82829">
    <property type="entry name" value="MesJ substrate recognition domain-like"/>
    <property type="match status" value="1"/>
</dbReference>
<evidence type="ECO:0000256" key="1">
    <source>
        <dbReference type="ARBA" id="ARBA00022490"/>
    </source>
</evidence>
<proteinExistence type="inferred from homology"/>
<dbReference type="EMBL" id="QNRQ01000012">
    <property type="protein sequence ID" value="RBP36425.1"/>
    <property type="molecule type" value="Genomic_DNA"/>
</dbReference>
<dbReference type="GO" id="GO:0005737">
    <property type="term" value="C:cytoplasm"/>
    <property type="evidence" value="ECO:0007669"/>
    <property type="project" value="UniProtKB-SubCell"/>
</dbReference>
<keyword evidence="2 7" id="KW-0436">Ligase</keyword>
<dbReference type="NCBIfam" id="TIGR02432">
    <property type="entry name" value="lysidine_TilS_N"/>
    <property type="match status" value="1"/>
</dbReference>
<comment type="function">
    <text evidence="7">Ligates lysine onto the cytidine present at position 34 of the AUA codon-specific tRNA(Ile) that contains the anticodon CAU, in an ATP-dependent manner. Cytidine is converted to lysidine, thus changing the amino acid specificity of the tRNA from methionine to isoleucine.</text>
</comment>
<evidence type="ECO:0000256" key="7">
    <source>
        <dbReference type="HAMAP-Rule" id="MF_01161"/>
    </source>
</evidence>
<dbReference type="PANTHER" id="PTHR43033:SF1">
    <property type="entry name" value="TRNA(ILE)-LYSIDINE SYNTHASE-RELATED"/>
    <property type="match status" value="1"/>
</dbReference>
<keyword evidence="3 7" id="KW-0819">tRNA processing</keyword>
<keyword evidence="4 7" id="KW-0547">Nucleotide-binding</keyword>
<accession>A0A366H5E8</accession>
<evidence type="ECO:0000256" key="4">
    <source>
        <dbReference type="ARBA" id="ARBA00022741"/>
    </source>
</evidence>